<dbReference type="EMBL" id="MU853763">
    <property type="protein sequence ID" value="KAK3943885.1"/>
    <property type="molecule type" value="Genomic_DNA"/>
</dbReference>
<feature type="region of interest" description="Disordered" evidence="2">
    <location>
        <begin position="234"/>
        <end position="253"/>
    </location>
</feature>
<feature type="compositionally biased region" description="Pro residues" evidence="2">
    <location>
        <begin position="52"/>
        <end position="63"/>
    </location>
</feature>
<evidence type="ECO:0000313" key="4">
    <source>
        <dbReference type="Proteomes" id="UP001303473"/>
    </source>
</evidence>
<dbReference type="AlphaFoldDB" id="A0AAN6NDQ8"/>
<comment type="caution">
    <text evidence="3">The sequence shown here is derived from an EMBL/GenBank/DDBJ whole genome shotgun (WGS) entry which is preliminary data.</text>
</comment>
<dbReference type="Proteomes" id="UP001303473">
    <property type="component" value="Unassembled WGS sequence"/>
</dbReference>
<feature type="compositionally biased region" description="Low complexity" evidence="2">
    <location>
        <begin position="155"/>
        <end position="167"/>
    </location>
</feature>
<evidence type="ECO:0000256" key="1">
    <source>
        <dbReference type="PROSITE-ProRule" id="PRU00489"/>
    </source>
</evidence>
<feature type="compositionally biased region" description="Basic and acidic residues" evidence="2">
    <location>
        <begin position="124"/>
        <end position="136"/>
    </location>
</feature>
<dbReference type="PROSITE" id="PS51143">
    <property type="entry name" value="MT_A70"/>
    <property type="match status" value="1"/>
</dbReference>
<sequence length="425" mass="47021">MNESCILFQNDKGTVVLLDLARSIEEAQVPSRQLQDNAGPHGTLKRRLVSAKPPPITPFPTPEPKGYRGLSLPTTSASAQVAELMTLAAVESALEEIKLSYKGPWCLPRVLKPPQERGPVHRQLVEEEDGCLKEDDCSSALRTGEDDSQHVTQNSSISPSSSGQDGVVQSSVVVPSVMAATAEDPLPSAIITSPYFIPEGSHYLQGSISSQIPAFLSTAPPVFDLIVLDPPWPNRSAKRKRKARDDSPGGYHTADGLDSITRLLSEIPVSSHLSKDGGLVAVWVTNAPRFTDLLRSPTNGIFHRWGVESVGEWTWLKVTSHGEPITPLESSWRRPWERLLIARRRGSPIKQPIQNKVIISVPDVHSRKPNLRSLFENLLPTEYQALEVFARNLTAGWWAWGDQCLEFQHRKYWTTTTPGRLMMNS</sequence>
<dbReference type="PANTHER" id="PTHR12829:SF4">
    <property type="entry name" value="N(6)-ADENINE-SPECIFIC METHYLTRANSFERASE METTL4"/>
    <property type="match status" value="1"/>
</dbReference>
<dbReference type="InterPro" id="IPR029063">
    <property type="entry name" value="SAM-dependent_MTases_sf"/>
</dbReference>
<gene>
    <name evidence="3" type="ORF">QBC46DRAFT_376526</name>
</gene>
<dbReference type="GO" id="GO:0008168">
    <property type="term" value="F:methyltransferase activity"/>
    <property type="evidence" value="ECO:0007669"/>
    <property type="project" value="InterPro"/>
</dbReference>
<dbReference type="GO" id="GO:0005634">
    <property type="term" value="C:nucleus"/>
    <property type="evidence" value="ECO:0007669"/>
    <property type="project" value="TreeGrafter"/>
</dbReference>
<evidence type="ECO:0000313" key="3">
    <source>
        <dbReference type="EMBL" id="KAK3943885.1"/>
    </source>
</evidence>
<keyword evidence="4" id="KW-1185">Reference proteome</keyword>
<name>A0AAN6NDQ8_9PEZI</name>
<feature type="region of interest" description="Disordered" evidence="2">
    <location>
        <begin position="124"/>
        <end position="167"/>
    </location>
</feature>
<evidence type="ECO:0000256" key="2">
    <source>
        <dbReference type="SAM" id="MobiDB-lite"/>
    </source>
</evidence>
<proteinExistence type="inferred from homology"/>
<dbReference type="GO" id="GO:0003676">
    <property type="term" value="F:nucleic acid binding"/>
    <property type="evidence" value="ECO:0007669"/>
    <property type="project" value="InterPro"/>
</dbReference>
<dbReference type="PROSITE" id="PS00092">
    <property type="entry name" value="N6_MTASE"/>
    <property type="match status" value="1"/>
</dbReference>
<organism evidence="3 4">
    <name type="scientific">Diplogelasinospora grovesii</name>
    <dbReference type="NCBI Taxonomy" id="303347"/>
    <lineage>
        <taxon>Eukaryota</taxon>
        <taxon>Fungi</taxon>
        <taxon>Dikarya</taxon>
        <taxon>Ascomycota</taxon>
        <taxon>Pezizomycotina</taxon>
        <taxon>Sordariomycetes</taxon>
        <taxon>Sordariomycetidae</taxon>
        <taxon>Sordariales</taxon>
        <taxon>Diplogelasinosporaceae</taxon>
        <taxon>Diplogelasinospora</taxon>
    </lineage>
</organism>
<feature type="region of interest" description="Disordered" evidence="2">
    <location>
        <begin position="31"/>
        <end position="66"/>
    </location>
</feature>
<protein>
    <submittedName>
        <fullName evidence="3">Mt-a70 family protein</fullName>
    </submittedName>
</protein>
<dbReference type="SUPFAM" id="SSF53335">
    <property type="entry name" value="S-adenosyl-L-methionine-dependent methyltransferases"/>
    <property type="match status" value="1"/>
</dbReference>
<dbReference type="InterPro" id="IPR002052">
    <property type="entry name" value="DNA_methylase_N6_adenine_CS"/>
</dbReference>
<comment type="similarity">
    <text evidence="1">Belongs to the MT-A70-like family.</text>
</comment>
<dbReference type="Pfam" id="PF05063">
    <property type="entry name" value="MT-A70"/>
    <property type="match status" value="1"/>
</dbReference>
<accession>A0AAN6NDQ8</accession>
<dbReference type="GO" id="GO:0032259">
    <property type="term" value="P:methylation"/>
    <property type="evidence" value="ECO:0007669"/>
    <property type="project" value="InterPro"/>
</dbReference>
<dbReference type="PANTHER" id="PTHR12829">
    <property type="entry name" value="N6-ADENOSINE-METHYLTRANSFERASE"/>
    <property type="match status" value="1"/>
</dbReference>
<dbReference type="InterPro" id="IPR007757">
    <property type="entry name" value="MT-A70-like"/>
</dbReference>
<reference evidence="4" key="1">
    <citation type="journal article" date="2023" name="Mol. Phylogenet. Evol.">
        <title>Genome-scale phylogeny and comparative genomics of the fungal order Sordariales.</title>
        <authorList>
            <person name="Hensen N."/>
            <person name="Bonometti L."/>
            <person name="Westerberg I."/>
            <person name="Brannstrom I.O."/>
            <person name="Guillou S."/>
            <person name="Cros-Aarteil S."/>
            <person name="Calhoun S."/>
            <person name="Haridas S."/>
            <person name="Kuo A."/>
            <person name="Mondo S."/>
            <person name="Pangilinan J."/>
            <person name="Riley R."/>
            <person name="LaButti K."/>
            <person name="Andreopoulos B."/>
            <person name="Lipzen A."/>
            <person name="Chen C."/>
            <person name="Yan M."/>
            <person name="Daum C."/>
            <person name="Ng V."/>
            <person name="Clum A."/>
            <person name="Steindorff A."/>
            <person name="Ohm R.A."/>
            <person name="Martin F."/>
            <person name="Silar P."/>
            <person name="Natvig D.O."/>
            <person name="Lalanne C."/>
            <person name="Gautier V."/>
            <person name="Ament-Velasquez S.L."/>
            <person name="Kruys A."/>
            <person name="Hutchinson M.I."/>
            <person name="Powell A.J."/>
            <person name="Barry K."/>
            <person name="Miller A.N."/>
            <person name="Grigoriev I.V."/>
            <person name="Debuchy R."/>
            <person name="Gladieux P."/>
            <person name="Hiltunen Thoren M."/>
            <person name="Johannesson H."/>
        </authorList>
    </citation>
    <scope>NUCLEOTIDE SEQUENCE [LARGE SCALE GENOMIC DNA]</scope>
    <source>
        <strain evidence="4">CBS 340.73</strain>
    </source>
</reference>